<evidence type="ECO:0000313" key="3">
    <source>
        <dbReference type="Proteomes" id="UP001151529"/>
    </source>
</evidence>
<dbReference type="EMBL" id="JAPFFL010000001">
    <property type="protein sequence ID" value="KAJ6751407.1"/>
    <property type="molecule type" value="Genomic_DNA"/>
</dbReference>
<reference evidence="2" key="2">
    <citation type="journal article" date="2023" name="Int. J. Mol. Sci.">
        <title>De Novo Assembly and Annotation of 11 Diverse Shrub Willow (Salix) Genomes Reveals Novel Gene Organization in Sex-Linked Regions.</title>
        <authorList>
            <person name="Hyden B."/>
            <person name="Feng K."/>
            <person name="Yates T.B."/>
            <person name="Jawdy S."/>
            <person name="Cereghino C."/>
            <person name="Smart L.B."/>
            <person name="Muchero W."/>
        </authorList>
    </citation>
    <scope>NUCLEOTIDE SEQUENCE [LARGE SCALE GENOMIC DNA]</scope>
    <source>
        <tissue evidence="2">Shoot tip</tissue>
    </source>
</reference>
<evidence type="ECO:0000256" key="1">
    <source>
        <dbReference type="SAM" id="Phobius"/>
    </source>
</evidence>
<dbReference type="SUPFAM" id="SSF56112">
    <property type="entry name" value="Protein kinase-like (PK-like)"/>
    <property type="match status" value="1"/>
</dbReference>
<comment type="caution">
    <text evidence="2">The sequence shown here is derived from an EMBL/GenBank/DDBJ whole genome shotgun (WGS) entry which is preliminary data.</text>
</comment>
<dbReference type="Pfam" id="PF25102">
    <property type="entry name" value="DUF7810"/>
    <property type="match status" value="2"/>
</dbReference>
<dbReference type="InterPro" id="IPR011009">
    <property type="entry name" value="Kinase-like_dom_sf"/>
</dbReference>
<dbReference type="Gene3D" id="3.30.200.20">
    <property type="entry name" value="Phosphorylase Kinase, domain 1"/>
    <property type="match status" value="1"/>
</dbReference>
<dbReference type="PANTHER" id="PTHR35736">
    <property type="entry name" value="EXPRESSED PROTEIN"/>
    <property type="match status" value="1"/>
</dbReference>
<keyword evidence="1" id="KW-1133">Transmembrane helix</keyword>
<proteinExistence type="predicted"/>
<gene>
    <name evidence="2" type="ORF">OIU85_001893</name>
</gene>
<keyword evidence="3" id="KW-1185">Reference proteome</keyword>
<dbReference type="AlphaFoldDB" id="A0A9Q0ZYN9"/>
<organism evidence="2 3">
    <name type="scientific">Salix viminalis</name>
    <name type="common">Common osier</name>
    <name type="synonym">Basket willow</name>
    <dbReference type="NCBI Taxonomy" id="40686"/>
    <lineage>
        <taxon>Eukaryota</taxon>
        <taxon>Viridiplantae</taxon>
        <taxon>Streptophyta</taxon>
        <taxon>Embryophyta</taxon>
        <taxon>Tracheophyta</taxon>
        <taxon>Spermatophyta</taxon>
        <taxon>Magnoliopsida</taxon>
        <taxon>eudicotyledons</taxon>
        <taxon>Gunneridae</taxon>
        <taxon>Pentapetalae</taxon>
        <taxon>rosids</taxon>
        <taxon>fabids</taxon>
        <taxon>Malpighiales</taxon>
        <taxon>Salicaceae</taxon>
        <taxon>Saliceae</taxon>
        <taxon>Salix</taxon>
    </lineage>
</organism>
<sequence length="700" mass="77581">MKHYYYHGSRRRRVTVHSLLIVIAIFTGLGLLILTLKSVDPPEPTRLLPNIKEDSSSSSSGGTVIARNIGGGGGGGAKSCATVEEMGESLKGDRVWKENLRVRNIIADHFNANGASRVRDLPAEQFCRHGFVLAKASEAGLGNEMYKILTAAALSVMLNRSLIIGQTRGKYPFGDYISYSNHSFTMQEVKHLWRRNGCLKNYQRHLVMRIDDFGKPAKTNVLCSNWRKWDQPIIWFQNTTDAVASQFFLKNVHPEMRNVASNLFGQPEQLQARPNVFGELMRILISPSENVEQVVNWVLDDGVDPDISLHMRMLMNRSVRAPQAALNCIKRALRKLRQISRPRVVLVTDTPSFAKSILPNISEFAEVIDSTCQIMLSVAILHSWVAFVDFFLASRAKHAVVAGAHRRVGTTYAQLIAALAAANHLGENSNGSSFSFLSSFQSNLLADGLRLQVGWGHVWNRFAGPLSCKNQPNQCAFTPLLPPAWWDGLWQSPIPRDVRRLEAFGPRWEAISKGTVETRFTSSAVVRDGPGDREAAIFTYGELSFATNSFWSESFLGSSGFGAVYKGKLESTGQVVAVKKLDPSDHRLLVHEYMLLGSMEDHLFGISSISLIPSIPDGTPDMEPLDWDTRMKIAPVGRLKFRMDCRFEGISGRLADQSMAEAACMAKKDLAIIHTFCKSSIFNVFPSFTMGDLGVISGGN</sequence>
<dbReference type="InterPro" id="IPR056712">
    <property type="entry name" value="DUF7810"/>
</dbReference>
<keyword evidence="1" id="KW-0472">Membrane</keyword>
<dbReference type="Proteomes" id="UP001151529">
    <property type="component" value="Chromosome 16"/>
</dbReference>
<dbReference type="OrthoDB" id="1930927at2759"/>
<evidence type="ECO:0000313" key="2">
    <source>
        <dbReference type="EMBL" id="KAJ6751407.1"/>
    </source>
</evidence>
<feature type="transmembrane region" description="Helical" evidence="1">
    <location>
        <begin position="14"/>
        <end position="36"/>
    </location>
</feature>
<dbReference type="PANTHER" id="PTHR35736:SF1">
    <property type="entry name" value="EXPRESSED PROTEIN"/>
    <property type="match status" value="1"/>
</dbReference>
<reference evidence="2" key="1">
    <citation type="submission" date="2022-11" db="EMBL/GenBank/DDBJ databases">
        <authorList>
            <person name="Hyden B.L."/>
            <person name="Feng K."/>
            <person name="Yates T."/>
            <person name="Jawdy S."/>
            <person name="Smart L.B."/>
            <person name="Muchero W."/>
        </authorList>
    </citation>
    <scope>NUCLEOTIDE SEQUENCE</scope>
    <source>
        <tissue evidence="2">Shoot tip</tissue>
    </source>
</reference>
<name>A0A9Q0ZYN9_SALVM</name>
<protein>
    <recommendedName>
        <fullName evidence="4">Protein kinase domain-containing protein</fullName>
    </recommendedName>
</protein>
<keyword evidence="1" id="KW-0812">Transmembrane</keyword>
<accession>A0A9Q0ZYN9</accession>
<evidence type="ECO:0008006" key="4">
    <source>
        <dbReference type="Google" id="ProtNLM"/>
    </source>
</evidence>